<accession>A0A1W9YPC5</accession>
<protein>
    <submittedName>
        <fullName evidence="1">Uncharacterized protein</fullName>
    </submittedName>
</protein>
<evidence type="ECO:0000313" key="1">
    <source>
        <dbReference type="EMBL" id="ORA01847.1"/>
    </source>
</evidence>
<proteinExistence type="predicted"/>
<dbReference type="AlphaFoldDB" id="A0A1W9YPC5"/>
<comment type="caution">
    <text evidence="1">The sequence shown here is derived from an EMBL/GenBank/DDBJ whole genome shotgun (WGS) entry which is preliminary data.</text>
</comment>
<dbReference type="EMBL" id="MVHJ01000039">
    <property type="protein sequence ID" value="ORA01847.1"/>
    <property type="molecule type" value="Genomic_DNA"/>
</dbReference>
<dbReference type="Proteomes" id="UP000192366">
    <property type="component" value="Unassembled WGS sequence"/>
</dbReference>
<name>A0A1W9YPC5_MYCBA</name>
<reference evidence="1 2" key="1">
    <citation type="submission" date="2017-02" db="EMBL/GenBank/DDBJ databases">
        <title>The new phylogeny of genus Mycobacterium.</title>
        <authorList>
            <person name="Tortoli E."/>
            <person name="Trovato A."/>
            <person name="Cirillo D.M."/>
        </authorList>
    </citation>
    <scope>NUCLEOTIDE SEQUENCE [LARGE SCALE GENOMIC DNA]</scope>
    <source>
        <strain evidence="1 2">DSM 45578</strain>
    </source>
</reference>
<sequence length="205" mass="23301">MGYQDDPIGYERRLRAKLQPDVIRGTLAFAGLYQITHEMIQQAVLERVREFYCCGLEPGAPMTDRERQRYQHEVLSLAPKKRFRASLLWLVNSGAITQSQADRLNLIYAHRHSLTHELVRYLVDPEADPDVELFVDALTILKDLHRFWIDIELSTGGFFLADGSHVDDVDAEAVMPLSLMVLQQCVDAYVEGFESLGSDDAEMSS</sequence>
<dbReference type="OrthoDB" id="4538567at2"/>
<gene>
    <name evidence="1" type="ORF">BST17_26275</name>
</gene>
<keyword evidence="2" id="KW-1185">Reference proteome</keyword>
<evidence type="ECO:0000313" key="2">
    <source>
        <dbReference type="Proteomes" id="UP000192366"/>
    </source>
</evidence>
<dbReference type="RefSeq" id="WP_083061907.1">
    <property type="nucleotide sequence ID" value="NZ_JACKVM010000016.1"/>
</dbReference>
<organism evidence="1 2">
    <name type="scientific">Mycolicibacterium bacteremicum</name>
    <name type="common">Mycobacterium bacteremicum</name>
    <dbReference type="NCBI Taxonomy" id="564198"/>
    <lineage>
        <taxon>Bacteria</taxon>
        <taxon>Bacillati</taxon>
        <taxon>Actinomycetota</taxon>
        <taxon>Actinomycetes</taxon>
        <taxon>Mycobacteriales</taxon>
        <taxon>Mycobacteriaceae</taxon>
        <taxon>Mycolicibacterium</taxon>
    </lineage>
</organism>